<dbReference type="AlphaFoldDB" id="A0A0E9QEW6"/>
<reference evidence="1" key="2">
    <citation type="journal article" date="2015" name="Fish Shellfish Immunol.">
        <title>Early steps in the European eel (Anguilla anguilla)-Vibrio vulnificus interaction in the gills: Role of the RtxA13 toxin.</title>
        <authorList>
            <person name="Callol A."/>
            <person name="Pajuelo D."/>
            <person name="Ebbesson L."/>
            <person name="Teles M."/>
            <person name="MacKenzie S."/>
            <person name="Amaro C."/>
        </authorList>
    </citation>
    <scope>NUCLEOTIDE SEQUENCE</scope>
</reference>
<sequence length="22" mass="2368">MPCLNTLSTQHSSALKCCLGFL</sequence>
<organism evidence="1">
    <name type="scientific">Anguilla anguilla</name>
    <name type="common">European freshwater eel</name>
    <name type="synonym">Muraena anguilla</name>
    <dbReference type="NCBI Taxonomy" id="7936"/>
    <lineage>
        <taxon>Eukaryota</taxon>
        <taxon>Metazoa</taxon>
        <taxon>Chordata</taxon>
        <taxon>Craniata</taxon>
        <taxon>Vertebrata</taxon>
        <taxon>Euteleostomi</taxon>
        <taxon>Actinopterygii</taxon>
        <taxon>Neopterygii</taxon>
        <taxon>Teleostei</taxon>
        <taxon>Anguilliformes</taxon>
        <taxon>Anguillidae</taxon>
        <taxon>Anguilla</taxon>
    </lineage>
</organism>
<proteinExistence type="predicted"/>
<reference evidence="1" key="1">
    <citation type="submission" date="2014-11" db="EMBL/GenBank/DDBJ databases">
        <authorList>
            <person name="Amaro Gonzalez C."/>
        </authorList>
    </citation>
    <scope>NUCLEOTIDE SEQUENCE</scope>
</reference>
<name>A0A0E9QEW6_ANGAN</name>
<dbReference type="EMBL" id="GBXM01093909">
    <property type="protein sequence ID" value="JAH14668.1"/>
    <property type="molecule type" value="Transcribed_RNA"/>
</dbReference>
<protein>
    <submittedName>
        <fullName evidence="1">Uncharacterized protein</fullName>
    </submittedName>
</protein>
<evidence type="ECO:0000313" key="1">
    <source>
        <dbReference type="EMBL" id="JAH14668.1"/>
    </source>
</evidence>
<accession>A0A0E9QEW6</accession>